<evidence type="ECO:0000313" key="2">
    <source>
        <dbReference type="Proteomes" id="UP001530400"/>
    </source>
</evidence>
<reference evidence="1 2" key="1">
    <citation type="submission" date="2024-10" db="EMBL/GenBank/DDBJ databases">
        <title>Updated reference genomes for cyclostephanoid diatoms.</title>
        <authorList>
            <person name="Roberts W.R."/>
            <person name="Alverson A.J."/>
        </authorList>
    </citation>
    <scope>NUCLEOTIDE SEQUENCE [LARGE SCALE GENOMIC DNA]</scope>
    <source>
        <strain evidence="1 2">AJA010-31</strain>
    </source>
</reference>
<name>A0ABD3NT09_9STRA</name>
<protein>
    <recommendedName>
        <fullName evidence="3">IMS import disulfide relay-system CHCH-CHCH-like Cx9C domain-containing protein</fullName>
    </recommendedName>
</protein>
<evidence type="ECO:0008006" key="3">
    <source>
        <dbReference type="Google" id="ProtNLM"/>
    </source>
</evidence>
<evidence type="ECO:0000313" key="1">
    <source>
        <dbReference type="EMBL" id="KAL3778511.1"/>
    </source>
</evidence>
<comment type="caution">
    <text evidence="1">The sequence shown here is derived from an EMBL/GenBank/DDBJ whole genome shotgun (WGS) entry which is preliminary data.</text>
</comment>
<gene>
    <name evidence="1" type="ORF">ACHAWO_003918</name>
</gene>
<dbReference type="EMBL" id="JALLPJ020000982">
    <property type="protein sequence ID" value="KAL3778511.1"/>
    <property type="molecule type" value="Genomic_DNA"/>
</dbReference>
<keyword evidence="2" id="KW-1185">Reference proteome</keyword>
<dbReference type="AlphaFoldDB" id="A0ABD3NT09"/>
<accession>A0ABD3NT09</accession>
<dbReference type="Proteomes" id="UP001530400">
    <property type="component" value="Unassembled WGS sequence"/>
</dbReference>
<sequence>MIRKIATTIIDAPINPTSTSQTSTIFAKTTTKNQFSRLSSDDPTGIYQPNQTTKIFTRMEQQCPEVLKEYAQCVIEKQNNGVLVKGACEESFERVMDCFRRVRR</sequence>
<organism evidence="1 2">
    <name type="scientific">Cyclotella atomus</name>
    <dbReference type="NCBI Taxonomy" id="382360"/>
    <lineage>
        <taxon>Eukaryota</taxon>
        <taxon>Sar</taxon>
        <taxon>Stramenopiles</taxon>
        <taxon>Ochrophyta</taxon>
        <taxon>Bacillariophyta</taxon>
        <taxon>Coscinodiscophyceae</taxon>
        <taxon>Thalassiosirophycidae</taxon>
        <taxon>Stephanodiscales</taxon>
        <taxon>Stephanodiscaceae</taxon>
        <taxon>Cyclotella</taxon>
    </lineage>
</organism>
<proteinExistence type="predicted"/>